<protein>
    <recommendedName>
        <fullName evidence="1">DUF7693 domain-containing protein</fullName>
    </recommendedName>
</protein>
<accession>A0A9E8Z9X9</accession>
<dbReference type="Pfam" id="PF24745">
    <property type="entry name" value="DUF7693"/>
    <property type="match status" value="1"/>
</dbReference>
<feature type="domain" description="DUF7693" evidence="1">
    <location>
        <begin position="9"/>
        <end position="106"/>
    </location>
</feature>
<sequence>MTQKIKLQVRGQEIADLLRQVGRGEVAARLVAPSCSWQQVYAGNVEFDINGYRVVIFNDCDELDYVDSVVTPDNRVGDFEEWYAQGEEPISLLTKVEQVAIASKLRAATA</sequence>
<dbReference type="InterPro" id="IPR056110">
    <property type="entry name" value="DUF7693"/>
</dbReference>
<organism evidence="2 3">
    <name type="scientific">Thermocoleostomius sinensis A174</name>
    <dbReference type="NCBI Taxonomy" id="2016057"/>
    <lineage>
        <taxon>Bacteria</taxon>
        <taxon>Bacillati</taxon>
        <taxon>Cyanobacteriota</taxon>
        <taxon>Cyanophyceae</taxon>
        <taxon>Oculatellales</taxon>
        <taxon>Oculatellaceae</taxon>
        <taxon>Thermocoleostomius</taxon>
    </lineage>
</organism>
<evidence type="ECO:0000313" key="3">
    <source>
        <dbReference type="Proteomes" id="UP001163152"/>
    </source>
</evidence>
<dbReference type="Proteomes" id="UP001163152">
    <property type="component" value="Chromosome"/>
</dbReference>
<evidence type="ECO:0000313" key="2">
    <source>
        <dbReference type="EMBL" id="WAL59259.1"/>
    </source>
</evidence>
<reference evidence="2" key="1">
    <citation type="submission" date="2022-12" db="EMBL/GenBank/DDBJ databases">
        <title>Polyphasic identification of a Novel Hot-Spring Cyanobacterium Ocullathermofonsia sinensis gen nov. sp. nov. and Genomic Insights on its Adaptations to the Thermal Habitat.</title>
        <authorList>
            <person name="Daroch M."/>
            <person name="Tang J."/>
            <person name="Jiang Y."/>
        </authorList>
    </citation>
    <scope>NUCLEOTIDE SEQUENCE</scope>
    <source>
        <strain evidence="2">PKUAC-SCTA174</strain>
    </source>
</reference>
<keyword evidence="3" id="KW-1185">Reference proteome</keyword>
<name>A0A9E8Z9X9_9CYAN</name>
<evidence type="ECO:0000259" key="1">
    <source>
        <dbReference type="Pfam" id="PF24745"/>
    </source>
</evidence>
<dbReference type="AlphaFoldDB" id="A0A9E8Z9X9"/>
<dbReference type="EMBL" id="CP113797">
    <property type="protein sequence ID" value="WAL59259.1"/>
    <property type="molecule type" value="Genomic_DNA"/>
</dbReference>
<dbReference type="KEGG" id="tsin:OXH18_19090"/>
<proteinExistence type="predicted"/>
<gene>
    <name evidence="2" type="ORF">OXH18_19090</name>
</gene>
<dbReference type="RefSeq" id="WP_268608982.1">
    <property type="nucleotide sequence ID" value="NZ_CP113797.1"/>
</dbReference>